<dbReference type="OrthoDB" id="9811121at2"/>
<dbReference type="PANTHER" id="PTHR23088">
    <property type="entry name" value="NITRILASE-RELATED"/>
    <property type="match status" value="1"/>
</dbReference>
<dbReference type="GO" id="GO:0016787">
    <property type="term" value="F:hydrolase activity"/>
    <property type="evidence" value="ECO:0007669"/>
    <property type="project" value="UniProtKB-KW"/>
</dbReference>
<gene>
    <name evidence="3" type="ORF">EDM56_12180</name>
</gene>
<comment type="similarity">
    <text evidence="1">Belongs to the carbon-nitrogen hydrolase superfamily. NIT1/NIT2 family.</text>
</comment>
<protein>
    <submittedName>
        <fullName evidence="3">Carbon-nitrogen hydrolase family protein</fullName>
    </submittedName>
</protein>
<evidence type="ECO:0000256" key="1">
    <source>
        <dbReference type="ARBA" id="ARBA00010613"/>
    </source>
</evidence>
<comment type="caution">
    <text evidence="3">The sequence shown here is derived from an EMBL/GenBank/DDBJ whole genome shotgun (WGS) entry which is preliminary data.</text>
</comment>
<accession>A0A3M8DQU6</accession>
<dbReference type="EMBL" id="RHHQ01000008">
    <property type="protein sequence ID" value="RNB89909.1"/>
    <property type="molecule type" value="Genomic_DNA"/>
</dbReference>
<organism evidence="3 4">
    <name type="scientific">Brevibacillus fluminis</name>
    <dbReference type="NCBI Taxonomy" id="511487"/>
    <lineage>
        <taxon>Bacteria</taxon>
        <taxon>Bacillati</taxon>
        <taxon>Bacillota</taxon>
        <taxon>Bacilli</taxon>
        <taxon>Bacillales</taxon>
        <taxon>Paenibacillaceae</taxon>
        <taxon>Brevibacillus</taxon>
    </lineage>
</organism>
<dbReference type="SUPFAM" id="SSF56317">
    <property type="entry name" value="Carbon-nitrogen hydrolase"/>
    <property type="match status" value="1"/>
</dbReference>
<dbReference type="CDD" id="cd07197">
    <property type="entry name" value="nitrilase"/>
    <property type="match status" value="1"/>
</dbReference>
<reference evidence="3 4" key="1">
    <citation type="submission" date="2018-10" db="EMBL/GenBank/DDBJ databases">
        <title>Phylogenomics of Brevibacillus.</title>
        <authorList>
            <person name="Dunlap C."/>
        </authorList>
    </citation>
    <scope>NUCLEOTIDE SEQUENCE [LARGE SCALE GENOMIC DNA]</scope>
    <source>
        <strain evidence="3 4">JCM 15716</strain>
    </source>
</reference>
<dbReference type="Gene3D" id="3.60.110.10">
    <property type="entry name" value="Carbon-nitrogen hydrolase"/>
    <property type="match status" value="1"/>
</dbReference>
<name>A0A3M8DQU6_9BACL</name>
<dbReference type="InterPro" id="IPR003010">
    <property type="entry name" value="C-N_Hydrolase"/>
</dbReference>
<feature type="domain" description="CN hydrolase" evidence="2">
    <location>
        <begin position="82"/>
        <end position="315"/>
    </location>
</feature>
<keyword evidence="3" id="KW-0378">Hydrolase</keyword>
<evidence type="ECO:0000313" key="3">
    <source>
        <dbReference type="EMBL" id="RNB89909.1"/>
    </source>
</evidence>
<dbReference type="PANTHER" id="PTHR23088:SF27">
    <property type="entry name" value="DEAMINATED GLUTATHIONE AMIDASE"/>
    <property type="match status" value="1"/>
</dbReference>
<dbReference type="Proteomes" id="UP000271031">
    <property type="component" value="Unassembled WGS sequence"/>
</dbReference>
<proteinExistence type="inferred from homology"/>
<sequence length="360" mass="40927">MAVIRRSNCKRRHIKENNRLDDSPSAFVLAVFLRNHPPCMKFKDEKPISSLFTFRKLCIMRSLQARIAFAREKERVGMKDILHVGVVQMAVSKDTATNIERFEHYVNALMKSFHKPELVIGVEGGIGYNVMEPIPGPTTERLCAIAKKHGIYLVPGSMSETDEKLGQGEWYNSIPVINPQGEIIAVYRKICPWYPEETSTPGHEYVVFPIPEKNTVIGVSNCYDLSFPEISRNLALMGAEVIIRPAMDPEPLYRMYRHVIAARAVENQAYYLSVNACGIYDSSTNYGHSAIVDPEAHFLWEAGKEDSFVTVPLDLGLVRRSREHGTMYKDHLLKHLRLFKPAMPYASNLDAAPLFRKWDD</sequence>
<dbReference type="AlphaFoldDB" id="A0A3M8DQU6"/>
<dbReference type="Pfam" id="PF00795">
    <property type="entry name" value="CN_hydrolase"/>
    <property type="match status" value="1"/>
</dbReference>
<dbReference type="InterPro" id="IPR036526">
    <property type="entry name" value="C-N_Hydrolase_sf"/>
</dbReference>
<keyword evidence="4" id="KW-1185">Reference proteome</keyword>
<dbReference type="PROSITE" id="PS50263">
    <property type="entry name" value="CN_HYDROLASE"/>
    <property type="match status" value="1"/>
</dbReference>
<evidence type="ECO:0000313" key="4">
    <source>
        <dbReference type="Proteomes" id="UP000271031"/>
    </source>
</evidence>
<evidence type="ECO:0000259" key="2">
    <source>
        <dbReference type="PROSITE" id="PS50263"/>
    </source>
</evidence>